<accession>A0A2C9JEB9</accession>
<dbReference type="VEuPathDB" id="VectorBase:BGLAX_042945"/>
<dbReference type="InterPro" id="IPR000048">
    <property type="entry name" value="IQ_motif_EF-hand-BS"/>
</dbReference>
<dbReference type="GO" id="GO:0008270">
    <property type="term" value="F:zinc ion binding"/>
    <property type="evidence" value="ECO:0007669"/>
    <property type="project" value="UniProtKB-KW"/>
</dbReference>
<dbReference type="SMART" id="SM00015">
    <property type="entry name" value="IQ"/>
    <property type="match status" value="1"/>
</dbReference>
<dbReference type="Pfam" id="PF13639">
    <property type="entry name" value="zf-RING_2"/>
    <property type="match status" value="1"/>
</dbReference>
<evidence type="ECO:0000256" key="2">
    <source>
        <dbReference type="ARBA" id="ARBA00022833"/>
    </source>
</evidence>
<dbReference type="EnsemblMetazoa" id="BGLB001363-RB">
    <property type="protein sequence ID" value="BGLB001363-PB"/>
    <property type="gene ID" value="BGLB001363"/>
</dbReference>
<keyword evidence="1 3" id="KW-0863">Zinc-finger</keyword>
<dbReference type="PANTHER" id="PTHR14991:SF0">
    <property type="entry name" value="RING FINGER PROTEIN 32"/>
    <property type="match status" value="1"/>
</dbReference>
<dbReference type="AlphaFoldDB" id="A0A2C9JEB9"/>
<dbReference type="InterPro" id="IPR042862">
    <property type="entry name" value="RNF32"/>
</dbReference>
<dbReference type="KEGG" id="bgt:106054855"/>
<dbReference type="OrthoDB" id="8062037at2759"/>
<evidence type="ECO:0000313" key="6">
    <source>
        <dbReference type="Proteomes" id="UP000076420"/>
    </source>
</evidence>
<keyword evidence="1 3" id="KW-0479">Metal-binding</keyword>
<dbReference type="InterPro" id="IPR001841">
    <property type="entry name" value="Znf_RING"/>
</dbReference>
<keyword evidence="2" id="KW-0862">Zinc</keyword>
<dbReference type="SUPFAM" id="SSF57850">
    <property type="entry name" value="RING/U-box"/>
    <property type="match status" value="2"/>
</dbReference>
<dbReference type="Gene3D" id="1.20.5.190">
    <property type="match status" value="1"/>
</dbReference>
<evidence type="ECO:0000313" key="5">
    <source>
        <dbReference type="EnsemblMetazoa" id="BGLB001363-PB"/>
    </source>
</evidence>
<dbReference type="Proteomes" id="UP000076420">
    <property type="component" value="Unassembled WGS sequence"/>
</dbReference>
<dbReference type="STRING" id="6526.A0A2C9JEB9"/>
<evidence type="ECO:0000256" key="3">
    <source>
        <dbReference type="PROSITE-ProRule" id="PRU00175"/>
    </source>
</evidence>
<protein>
    <recommendedName>
        <fullName evidence="4">RING-type domain-containing protein</fullName>
    </recommendedName>
</protein>
<dbReference type="Pfam" id="PF00612">
    <property type="entry name" value="IQ"/>
    <property type="match status" value="1"/>
</dbReference>
<name>A0A2C9JEB9_BIOGL</name>
<feature type="domain" description="RING-type" evidence="4">
    <location>
        <begin position="401"/>
        <end position="432"/>
    </location>
</feature>
<evidence type="ECO:0000259" key="4">
    <source>
        <dbReference type="PROSITE" id="PS50089"/>
    </source>
</evidence>
<organism evidence="5 6">
    <name type="scientific">Biomphalaria glabrata</name>
    <name type="common">Bloodfluke planorb</name>
    <name type="synonym">Freshwater snail</name>
    <dbReference type="NCBI Taxonomy" id="6526"/>
    <lineage>
        <taxon>Eukaryota</taxon>
        <taxon>Metazoa</taxon>
        <taxon>Spiralia</taxon>
        <taxon>Lophotrochozoa</taxon>
        <taxon>Mollusca</taxon>
        <taxon>Gastropoda</taxon>
        <taxon>Heterobranchia</taxon>
        <taxon>Euthyneura</taxon>
        <taxon>Panpulmonata</taxon>
        <taxon>Hygrophila</taxon>
        <taxon>Lymnaeoidea</taxon>
        <taxon>Planorbidae</taxon>
        <taxon>Biomphalaria</taxon>
    </lineage>
</organism>
<dbReference type="InterPro" id="IPR013083">
    <property type="entry name" value="Znf_RING/FYVE/PHD"/>
</dbReference>
<evidence type="ECO:0000256" key="1">
    <source>
        <dbReference type="ARBA" id="ARBA00022771"/>
    </source>
</evidence>
<dbReference type="CDD" id="cd16677">
    <property type="entry name" value="RING-H2_RNF32_rpt1"/>
    <property type="match status" value="1"/>
</dbReference>
<sequence length="443" mass="50056">MMSKKVFDKNSTDSSSVTLTAVALQDHWSHTLALGLHNGRKKIGSGPAARAKQKVEIKAIVDTGLHKTKKVSKKETNEEKEYVLDEKPPPLTLAQKYGLVNAPKQLLSEQEWKTIKAKSNGRDDSNEPCVICKEDFGLQEQVLLSCTHVFHKACLQAFERFTGKKTCPMCRHEQYQTRVIHEGSRLHKHKSATKIQSLWRGYVVRSWYKKLRETVPPKDPMLRKKFYEEKLTAIVDRMINSIDVNMSEFLQEIDSSVQQSRAAFSMWDAAHVDITSEQWDVIQLKAVERGETDCPICLTELQLSVDCSDQGETTNANSDLMHNNANTTMNSSKHQPLSHNKKQQDRELLKELSKRAIPAGTDLAFLRDSGKESELKVKKSNVNVAGGERGAVNARPTRSTVLLSCSHVFHSTCLKTLEEIAMLNINTCPVCRAHYQKKILVFQ</sequence>
<dbReference type="SMART" id="SM00184">
    <property type="entry name" value="RING"/>
    <property type="match status" value="2"/>
</dbReference>
<dbReference type="PROSITE" id="PS50096">
    <property type="entry name" value="IQ"/>
    <property type="match status" value="1"/>
</dbReference>
<gene>
    <name evidence="5" type="primary">106054855</name>
</gene>
<dbReference type="Pfam" id="PF14634">
    <property type="entry name" value="zf-RING_5"/>
    <property type="match status" value="1"/>
</dbReference>
<dbReference type="CDD" id="cd23767">
    <property type="entry name" value="IQCD"/>
    <property type="match status" value="1"/>
</dbReference>
<dbReference type="VEuPathDB" id="VectorBase:BGLB001363"/>
<dbReference type="PANTHER" id="PTHR14991">
    <property type="entry name" value="RING FINGER PROTEIN 32"/>
    <property type="match status" value="1"/>
</dbReference>
<dbReference type="Gene3D" id="3.30.40.10">
    <property type="entry name" value="Zinc/RING finger domain, C3HC4 (zinc finger)"/>
    <property type="match status" value="2"/>
</dbReference>
<dbReference type="RefSeq" id="XP_013066377.2">
    <property type="nucleotide sequence ID" value="XM_013210923.2"/>
</dbReference>
<proteinExistence type="predicted"/>
<dbReference type="PROSITE" id="PS50089">
    <property type="entry name" value="ZF_RING_2"/>
    <property type="match status" value="2"/>
</dbReference>
<dbReference type="CDD" id="cd16678">
    <property type="entry name" value="RING-H2_RNF32_rpt2"/>
    <property type="match status" value="1"/>
</dbReference>
<feature type="domain" description="RING-type" evidence="4">
    <location>
        <begin position="129"/>
        <end position="171"/>
    </location>
</feature>
<reference evidence="5" key="1">
    <citation type="submission" date="2020-05" db="UniProtKB">
        <authorList>
            <consortium name="EnsemblMetazoa"/>
        </authorList>
    </citation>
    <scope>IDENTIFICATION</scope>
    <source>
        <strain evidence="5">BB02</strain>
    </source>
</reference>